<dbReference type="PANTHER" id="PTHR30269:SF0">
    <property type="entry name" value="MEMBRANE TRANSPORTER PROTEIN YFCA-RELATED"/>
    <property type="match status" value="1"/>
</dbReference>
<evidence type="ECO:0000256" key="6">
    <source>
        <dbReference type="ARBA" id="ARBA00022989"/>
    </source>
</evidence>
<evidence type="ECO:0000256" key="4">
    <source>
        <dbReference type="ARBA" id="ARBA00022475"/>
    </source>
</evidence>
<reference evidence="9 10" key="1">
    <citation type="journal article" date="2019" name="Genome Biol. Evol.">
        <title>Day and night: Metabolic profiles and evolutionary relationships of six axenic non-marine cyanobacteria.</title>
        <authorList>
            <person name="Will S.E."/>
            <person name="Henke P."/>
            <person name="Boedeker C."/>
            <person name="Huang S."/>
            <person name="Brinkmann H."/>
            <person name="Rohde M."/>
            <person name="Jarek M."/>
            <person name="Friedl T."/>
            <person name="Seufert S."/>
            <person name="Schumacher M."/>
            <person name="Overmann J."/>
            <person name="Neumann-Schaal M."/>
            <person name="Petersen J."/>
        </authorList>
    </citation>
    <scope>NUCLEOTIDE SEQUENCE [LARGE SCALE GENOMIC DNA]</scope>
    <source>
        <strain evidence="9 10">SAG 39.79</strain>
    </source>
</reference>
<keyword evidence="5 8" id="KW-0812">Transmembrane</keyword>
<evidence type="ECO:0000256" key="7">
    <source>
        <dbReference type="ARBA" id="ARBA00023136"/>
    </source>
</evidence>
<name>A0AB37URP8_9CYAN</name>
<evidence type="ECO:0000256" key="1">
    <source>
        <dbReference type="ARBA" id="ARBA00004651"/>
    </source>
</evidence>
<keyword evidence="3" id="KW-0813">Transport</keyword>
<keyword evidence="4 8" id="KW-1003">Cell membrane</keyword>
<evidence type="ECO:0000256" key="5">
    <source>
        <dbReference type="ARBA" id="ARBA00022692"/>
    </source>
</evidence>
<proteinExistence type="inferred from homology"/>
<keyword evidence="10" id="KW-1185">Reference proteome</keyword>
<dbReference type="InterPro" id="IPR052017">
    <property type="entry name" value="TSUP"/>
</dbReference>
<comment type="similarity">
    <text evidence="2 8">Belongs to the 4-toluene sulfonate uptake permease (TSUP) (TC 2.A.102) family.</text>
</comment>
<dbReference type="Pfam" id="PF01925">
    <property type="entry name" value="TauE"/>
    <property type="match status" value="1"/>
</dbReference>
<dbReference type="InterPro" id="IPR002781">
    <property type="entry name" value="TM_pro_TauE-like"/>
</dbReference>
<evidence type="ECO:0000313" key="9">
    <source>
        <dbReference type="EMBL" id="RUT14104.1"/>
    </source>
</evidence>
<dbReference type="PANTHER" id="PTHR30269">
    <property type="entry name" value="TRANSMEMBRANE PROTEIN YFCA"/>
    <property type="match status" value="1"/>
</dbReference>
<comment type="subcellular location">
    <subcellularLocation>
        <location evidence="1 8">Cell membrane</location>
        <topology evidence="1 8">Multi-pass membrane protein</topology>
    </subcellularLocation>
</comment>
<protein>
    <recommendedName>
        <fullName evidence="8">Probable membrane transporter protein</fullName>
    </recommendedName>
</protein>
<keyword evidence="6 8" id="KW-1133">Transmembrane helix</keyword>
<feature type="transmembrane region" description="Helical" evidence="8">
    <location>
        <begin position="114"/>
        <end position="132"/>
    </location>
</feature>
<dbReference type="Proteomes" id="UP000282574">
    <property type="component" value="Unassembled WGS sequence"/>
</dbReference>
<organism evidence="9 10">
    <name type="scientific">Chroococcidiopsis cubana SAG 39.79</name>
    <dbReference type="NCBI Taxonomy" id="388085"/>
    <lineage>
        <taxon>Bacteria</taxon>
        <taxon>Bacillati</taxon>
        <taxon>Cyanobacteriota</taxon>
        <taxon>Cyanophyceae</taxon>
        <taxon>Chroococcidiopsidales</taxon>
        <taxon>Chroococcidiopsidaceae</taxon>
        <taxon>Chroococcidiopsis</taxon>
    </lineage>
</organism>
<dbReference type="EMBL" id="RSCK01000003">
    <property type="protein sequence ID" value="RUT14104.1"/>
    <property type="molecule type" value="Genomic_DNA"/>
</dbReference>
<evidence type="ECO:0000313" key="10">
    <source>
        <dbReference type="Proteomes" id="UP000282574"/>
    </source>
</evidence>
<sequence length="263" mass="27434">MLQRNGMAIAKSFMEISNFTLAGLVATSFAAGIIDTIAGGGGMLTLPALLSVGVSPANALATNKLQSIFGTASSSFHFFRQERVDITKSWLVVACTFVGAALGAVVVQLINPTFLSRVVPFLLIAAAIYILFSPSLSDSDARQRVSQLAFALTAGIGIGFYDGFFGPGTGSFFAIAFVTLLGYNATKATANTKVMNLASNCASVLFFILGGKTIWILGLLMGMGQVLGGYVGARLVIAKGAKLVRPCLVATSLAITLKLLVFR</sequence>
<evidence type="ECO:0000256" key="2">
    <source>
        <dbReference type="ARBA" id="ARBA00009142"/>
    </source>
</evidence>
<dbReference type="AlphaFoldDB" id="A0AB37URP8"/>
<feature type="transmembrane region" description="Helical" evidence="8">
    <location>
        <begin position="243"/>
        <end position="262"/>
    </location>
</feature>
<feature type="transmembrane region" description="Helical" evidence="8">
    <location>
        <begin position="167"/>
        <end position="185"/>
    </location>
</feature>
<feature type="transmembrane region" description="Helical" evidence="8">
    <location>
        <begin position="197"/>
        <end position="223"/>
    </location>
</feature>
<evidence type="ECO:0000256" key="3">
    <source>
        <dbReference type="ARBA" id="ARBA00022448"/>
    </source>
</evidence>
<feature type="transmembrane region" description="Helical" evidence="8">
    <location>
        <begin position="90"/>
        <end position="108"/>
    </location>
</feature>
<evidence type="ECO:0000256" key="8">
    <source>
        <dbReference type="RuleBase" id="RU363041"/>
    </source>
</evidence>
<comment type="caution">
    <text evidence="9">The sequence shown here is derived from an EMBL/GenBank/DDBJ whole genome shotgun (WGS) entry which is preliminary data.</text>
</comment>
<gene>
    <name evidence="9" type="ORF">DSM107010_05870</name>
</gene>
<dbReference type="GO" id="GO:0005886">
    <property type="term" value="C:plasma membrane"/>
    <property type="evidence" value="ECO:0007669"/>
    <property type="project" value="UniProtKB-SubCell"/>
</dbReference>
<accession>A0AB37URP8</accession>
<keyword evidence="7 8" id="KW-0472">Membrane</keyword>